<evidence type="ECO:0000313" key="2">
    <source>
        <dbReference type="EMBL" id="EGG14721.1"/>
    </source>
</evidence>
<accession>F4QBY3</accession>
<dbReference type="Proteomes" id="UP000007797">
    <property type="component" value="Unassembled WGS sequence"/>
</dbReference>
<sequence length="192" mass="22416">MVEESCAVTVSNFHLNLNQEYKNLVVNTLTWASSLSTLDLSHSNFQIDPPNPVPRLAMGHCFFTVDDPFMGTSLTKIFASREVALYNIGFEHQICTLELPKVCFPIFNSTALVQAIRLKNLQLLQQTHQLEQHQQQSHQLQQQLQQQQHQLQQLQFQLQQIQQTKQQLQQQHQQSQQQLQQFQNQQQQQQQT</sequence>
<dbReference type="KEGG" id="dfa:DFA_10981"/>
<proteinExistence type="predicted"/>
<organism evidence="2 3">
    <name type="scientific">Cavenderia fasciculata</name>
    <name type="common">Slime mold</name>
    <name type="synonym">Dictyostelium fasciculatum</name>
    <dbReference type="NCBI Taxonomy" id="261658"/>
    <lineage>
        <taxon>Eukaryota</taxon>
        <taxon>Amoebozoa</taxon>
        <taxon>Evosea</taxon>
        <taxon>Eumycetozoa</taxon>
        <taxon>Dictyostelia</taxon>
        <taxon>Acytosteliales</taxon>
        <taxon>Cavenderiaceae</taxon>
        <taxon>Cavenderia</taxon>
    </lineage>
</organism>
<dbReference type="RefSeq" id="XP_004351229.1">
    <property type="nucleotide sequence ID" value="XM_004351177.1"/>
</dbReference>
<evidence type="ECO:0000256" key="1">
    <source>
        <dbReference type="SAM" id="Coils"/>
    </source>
</evidence>
<dbReference type="GeneID" id="14866625"/>
<dbReference type="EMBL" id="GL883028">
    <property type="protein sequence ID" value="EGG14721.1"/>
    <property type="molecule type" value="Genomic_DNA"/>
</dbReference>
<dbReference type="AlphaFoldDB" id="F4QBY3"/>
<evidence type="ECO:0000313" key="3">
    <source>
        <dbReference type="Proteomes" id="UP000007797"/>
    </source>
</evidence>
<reference evidence="3" key="1">
    <citation type="journal article" date="2011" name="Genome Res.">
        <title>Phylogeny-wide analysis of social amoeba genomes highlights ancient origins for complex intercellular communication.</title>
        <authorList>
            <person name="Heidel A.J."/>
            <person name="Lawal H.M."/>
            <person name="Felder M."/>
            <person name="Schilde C."/>
            <person name="Helps N.R."/>
            <person name="Tunggal B."/>
            <person name="Rivero F."/>
            <person name="John U."/>
            <person name="Schleicher M."/>
            <person name="Eichinger L."/>
            <person name="Platzer M."/>
            <person name="Noegel A.A."/>
            <person name="Schaap P."/>
            <person name="Gloeckner G."/>
        </authorList>
    </citation>
    <scope>NUCLEOTIDE SEQUENCE [LARGE SCALE GENOMIC DNA]</scope>
    <source>
        <strain evidence="3">SH3</strain>
    </source>
</reference>
<feature type="coiled-coil region" evidence="1">
    <location>
        <begin position="123"/>
        <end position="192"/>
    </location>
</feature>
<keyword evidence="1" id="KW-0175">Coiled coil</keyword>
<name>F4QBY3_CACFS</name>
<keyword evidence="3" id="KW-1185">Reference proteome</keyword>
<gene>
    <name evidence="2" type="ORF">DFA_10981</name>
</gene>
<protein>
    <submittedName>
        <fullName evidence="2">Uncharacterized protein</fullName>
    </submittedName>
</protein>